<feature type="domain" description="Peptidase A1" evidence="13">
    <location>
        <begin position="83"/>
        <end position="384"/>
    </location>
</feature>
<comment type="function">
    <text evidence="1">Shows particularly broad specificity; although bonds involving phenylalanine and leucine are preferred, many others are also cleaved to some extent.</text>
</comment>
<keyword evidence="12" id="KW-0472">Membrane</keyword>
<evidence type="ECO:0000256" key="4">
    <source>
        <dbReference type="ARBA" id="ARBA00022670"/>
    </source>
</evidence>
<reference evidence="14" key="1">
    <citation type="submission" date="2025-08" db="UniProtKB">
        <authorList>
            <consortium name="Ensembl"/>
        </authorList>
    </citation>
    <scope>IDENTIFICATION</scope>
</reference>
<evidence type="ECO:0000256" key="12">
    <source>
        <dbReference type="SAM" id="Phobius"/>
    </source>
</evidence>
<dbReference type="Gene3D" id="2.40.70.10">
    <property type="entry name" value="Acid Proteases"/>
    <property type="match status" value="2"/>
</dbReference>
<evidence type="ECO:0000256" key="5">
    <source>
        <dbReference type="ARBA" id="ARBA00022750"/>
    </source>
</evidence>
<dbReference type="Gene3D" id="6.10.140.60">
    <property type="match status" value="1"/>
</dbReference>
<protein>
    <recommendedName>
        <fullName evidence="3">pepsin A</fullName>
        <ecNumber evidence="3">3.4.23.1</ecNumber>
    </recommendedName>
</protein>
<evidence type="ECO:0000256" key="6">
    <source>
        <dbReference type="ARBA" id="ARBA00022757"/>
    </source>
</evidence>
<feature type="active site" evidence="9">
    <location>
        <position position="284"/>
    </location>
</feature>
<keyword evidence="12" id="KW-0812">Transmembrane</keyword>
<dbReference type="GO" id="GO:0004190">
    <property type="term" value="F:aspartic-type endopeptidase activity"/>
    <property type="evidence" value="ECO:0007669"/>
    <property type="project" value="UniProtKB-KW"/>
</dbReference>
<dbReference type="InterPro" id="IPR021109">
    <property type="entry name" value="Peptidase_aspartic_dom_sf"/>
</dbReference>
<dbReference type="InterPro" id="IPR001461">
    <property type="entry name" value="Aspartic_peptidase_A1"/>
</dbReference>
<keyword evidence="12" id="KW-1133">Transmembrane helix</keyword>
<dbReference type="InterPro" id="IPR001969">
    <property type="entry name" value="Aspartic_peptidase_AS"/>
</dbReference>
<keyword evidence="5 11" id="KW-0064">Aspartyl protease</keyword>
<proteinExistence type="inferred from homology"/>
<dbReference type="Proteomes" id="UP000694380">
    <property type="component" value="Unplaced"/>
</dbReference>
<evidence type="ECO:0000256" key="2">
    <source>
        <dbReference type="ARBA" id="ARBA00007447"/>
    </source>
</evidence>
<evidence type="ECO:0000313" key="15">
    <source>
        <dbReference type="Proteomes" id="UP000694380"/>
    </source>
</evidence>
<dbReference type="PROSITE" id="PS51767">
    <property type="entry name" value="PEPTIDASE_A1"/>
    <property type="match status" value="1"/>
</dbReference>
<keyword evidence="4 11" id="KW-0645">Protease</keyword>
<evidence type="ECO:0000256" key="7">
    <source>
        <dbReference type="ARBA" id="ARBA00022801"/>
    </source>
</evidence>
<dbReference type="PANTHER" id="PTHR47966:SF22">
    <property type="entry name" value="PEPSIN A-3-RELATED"/>
    <property type="match status" value="1"/>
</dbReference>
<dbReference type="GeneTree" id="ENSGT00940000155036"/>
<feature type="disulfide bond" evidence="10">
    <location>
        <begin position="275"/>
        <end position="279"/>
    </location>
</feature>
<dbReference type="EC" id="3.4.23.1" evidence="3"/>
<dbReference type="GO" id="GO:0007586">
    <property type="term" value="P:digestion"/>
    <property type="evidence" value="ECO:0007669"/>
    <property type="project" value="UniProtKB-KW"/>
</dbReference>
<sequence>CFLYILYITFIAFTICCTTHFGIGLVTLVSLKKGKSLRQNLKEHGLLKDFLRNHPYNVASKYFPNLSNEFASEPLTNYMDMEYYGTISIGTPPQEFSVLFDTGSSNLWVPSVYCSSTSCTNHNKFNPSDSSTYEATNESLSIQYGSGSMTGFLAYDTVQIGGIVDTKQIFGLSETEPGTAFEYSEFDGILGLAFPSIASSGATPVFDNMMNEGLVSQDLFSVYLSSDEQSGSFVMFGGIDSSYYSGSLNWIPLSAETYWEITMDSITMNGETIACSSGCQAIIDTGTSLLAGPSTGISNIESYIGASDGTWPRHISCSAMSSLPNIVFNINGIEFPVPESGSCSSGFESIDVPTSSGELWILGDIFIRQYYVVFDRANNQVALASEYKM</sequence>
<evidence type="ECO:0000256" key="8">
    <source>
        <dbReference type="ARBA" id="ARBA00023157"/>
    </source>
</evidence>
<keyword evidence="8 10" id="KW-1015">Disulfide bond</keyword>
<keyword evidence="15" id="KW-1185">Reference proteome</keyword>
<evidence type="ECO:0000256" key="9">
    <source>
        <dbReference type="PIRSR" id="PIRSR601461-1"/>
    </source>
</evidence>
<keyword evidence="6" id="KW-0222">Digestion</keyword>
<name>A0A8C3IUL8_CHRPI</name>
<evidence type="ECO:0000256" key="10">
    <source>
        <dbReference type="PIRSR" id="PIRSR601461-2"/>
    </source>
</evidence>
<dbReference type="PANTHER" id="PTHR47966">
    <property type="entry name" value="BETA-SITE APP-CLEAVING ENZYME, ISOFORM A-RELATED"/>
    <property type="match status" value="1"/>
</dbReference>
<evidence type="ECO:0000259" key="13">
    <source>
        <dbReference type="PROSITE" id="PS51767"/>
    </source>
</evidence>
<keyword evidence="7 11" id="KW-0378">Hydrolase</keyword>
<dbReference type="Ensembl" id="ENSCPBT00000046095.1">
    <property type="protein sequence ID" value="ENSCPBP00000039332.1"/>
    <property type="gene ID" value="ENSCPBG00000027090.1"/>
</dbReference>
<reference evidence="14" key="2">
    <citation type="submission" date="2025-09" db="UniProtKB">
        <authorList>
            <consortium name="Ensembl"/>
        </authorList>
    </citation>
    <scope>IDENTIFICATION</scope>
</reference>
<evidence type="ECO:0000256" key="1">
    <source>
        <dbReference type="ARBA" id="ARBA00002318"/>
    </source>
</evidence>
<dbReference type="FunFam" id="2.40.70.10:FF:000006">
    <property type="entry name" value="Cathepsin E"/>
    <property type="match status" value="1"/>
</dbReference>
<dbReference type="InterPro" id="IPR033121">
    <property type="entry name" value="PEPTIDASE_A1"/>
</dbReference>
<dbReference type="InterPro" id="IPR012848">
    <property type="entry name" value="Aspartic_peptidase_N"/>
</dbReference>
<feature type="active site" evidence="9">
    <location>
        <position position="101"/>
    </location>
</feature>
<evidence type="ECO:0000256" key="11">
    <source>
        <dbReference type="RuleBase" id="RU000454"/>
    </source>
</evidence>
<comment type="similarity">
    <text evidence="2 11">Belongs to the peptidase A1 family.</text>
</comment>
<feature type="disulfide bond" evidence="10">
    <location>
        <begin position="114"/>
        <end position="119"/>
    </location>
</feature>
<dbReference type="FunFam" id="2.40.70.10:FF:000004">
    <property type="entry name" value="Pepsin A"/>
    <property type="match status" value="1"/>
</dbReference>
<dbReference type="GO" id="GO:0006508">
    <property type="term" value="P:proteolysis"/>
    <property type="evidence" value="ECO:0007669"/>
    <property type="project" value="UniProtKB-KW"/>
</dbReference>
<dbReference type="PROSITE" id="PS00141">
    <property type="entry name" value="ASP_PROTEASE"/>
    <property type="match status" value="2"/>
</dbReference>
<evidence type="ECO:0000256" key="3">
    <source>
        <dbReference type="ARBA" id="ARBA00011924"/>
    </source>
</evidence>
<evidence type="ECO:0000313" key="14">
    <source>
        <dbReference type="Ensembl" id="ENSCPBP00000039332.1"/>
    </source>
</evidence>
<dbReference type="Pfam" id="PF07966">
    <property type="entry name" value="A1_Propeptide"/>
    <property type="match status" value="1"/>
</dbReference>
<dbReference type="Pfam" id="PF00026">
    <property type="entry name" value="Asp"/>
    <property type="match status" value="1"/>
</dbReference>
<dbReference type="SUPFAM" id="SSF50630">
    <property type="entry name" value="Acid proteases"/>
    <property type="match status" value="1"/>
</dbReference>
<feature type="transmembrane region" description="Helical" evidence="12">
    <location>
        <begin position="6"/>
        <end position="31"/>
    </location>
</feature>
<accession>A0A8C3IUL8</accession>
<organism evidence="14 15">
    <name type="scientific">Chrysemys picta bellii</name>
    <name type="common">Western painted turtle</name>
    <name type="synonym">Emys bellii</name>
    <dbReference type="NCBI Taxonomy" id="8478"/>
    <lineage>
        <taxon>Eukaryota</taxon>
        <taxon>Metazoa</taxon>
        <taxon>Chordata</taxon>
        <taxon>Craniata</taxon>
        <taxon>Vertebrata</taxon>
        <taxon>Euteleostomi</taxon>
        <taxon>Archelosauria</taxon>
        <taxon>Testudinata</taxon>
        <taxon>Testudines</taxon>
        <taxon>Cryptodira</taxon>
        <taxon>Durocryptodira</taxon>
        <taxon>Testudinoidea</taxon>
        <taxon>Emydidae</taxon>
        <taxon>Chrysemys</taxon>
    </lineage>
</organism>
<dbReference type="AlphaFoldDB" id="A0A8C3IUL8"/>
<dbReference type="PRINTS" id="PR00792">
    <property type="entry name" value="PEPSIN"/>
</dbReference>